<sequence length="218" mass="22433">MLVDESPSPTSPPPSGLRRNISCCCRCCCCLSVLQPAASYIQPTDCGAEAAQPFPTTSTPQFAFSSASSQALAASQQVEQAAAAFAAAANFQHLQLAAAAATASQFYHPTANCELASAAKRCRLSATVSQPTNNFLAAATLLAAQQQTNALSLSQPQMAASPIRPPPINGSQKTGIGMDGSNNSTANTALRLFGQTTVDPSNLLILSEMARALTLATV</sequence>
<dbReference type="AlphaFoldDB" id="A0A915EBZ5"/>
<organism evidence="1 2">
    <name type="scientific">Ditylenchus dipsaci</name>
    <dbReference type="NCBI Taxonomy" id="166011"/>
    <lineage>
        <taxon>Eukaryota</taxon>
        <taxon>Metazoa</taxon>
        <taxon>Ecdysozoa</taxon>
        <taxon>Nematoda</taxon>
        <taxon>Chromadorea</taxon>
        <taxon>Rhabditida</taxon>
        <taxon>Tylenchina</taxon>
        <taxon>Tylenchomorpha</taxon>
        <taxon>Sphaerularioidea</taxon>
        <taxon>Anguinidae</taxon>
        <taxon>Anguininae</taxon>
        <taxon>Ditylenchus</taxon>
    </lineage>
</organism>
<dbReference type="WBParaSite" id="jg4545">
    <property type="protein sequence ID" value="jg4545"/>
    <property type="gene ID" value="jg4545"/>
</dbReference>
<reference evidence="2" key="1">
    <citation type="submission" date="2022-11" db="UniProtKB">
        <authorList>
            <consortium name="WormBaseParasite"/>
        </authorList>
    </citation>
    <scope>IDENTIFICATION</scope>
</reference>
<evidence type="ECO:0000313" key="2">
    <source>
        <dbReference type="WBParaSite" id="jg4545"/>
    </source>
</evidence>
<accession>A0A915EBZ5</accession>
<dbReference type="Proteomes" id="UP000887574">
    <property type="component" value="Unplaced"/>
</dbReference>
<protein>
    <submittedName>
        <fullName evidence="2">Uncharacterized protein</fullName>
    </submittedName>
</protein>
<name>A0A915EBZ5_9BILA</name>
<keyword evidence="1" id="KW-1185">Reference proteome</keyword>
<evidence type="ECO:0000313" key="1">
    <source>
        <dbReference type="Proteomes" id="UP000887574"/>
    </source>
</evidence>
<proteinExistence type="predicted"/>